<feature type="repeat" description="WD" evidence="3">
    <location>
        <begin position="199"/>
        <end position="240"/>
    </location>
</feature>
<reference evidence="6 7" key="1">
    <citation type="journal article" date="2016" name="Nat. Commun.">
        <title>Thousands of microbial genomes shed light on interconnected biogeochemical processes in an aquifer system.</title>
        <authorList>
            <person name="Anantharaman K."/>
            <person name="Brown C.T."/>
            <person name="Hug L.A."/>
            <person name="Sharon I."/>
            <person name="Castelle C.J."/>
            <person name="Probst A.J."/>
            <person name="Thomas B.C."/>
            <person name="Singh A."/>
            <person name="Wilkins M.J."/>
            <person name="Karaoz U."/>
            <person name="Brodie E.L."/>
            <person name="Williams K.H."/>
            <person name="Hubbard S.S."/>
            <person name="Banfield J.F."/>
        </authorList>
    </citation>
    <scope>NUCLEOTIDE SEQUENCE [LARGE SCALE GENOMIC DNA]</scope>
</reference>
<dbReference type="InterPro" id="IPR015943">
    <property type="entry name" value="WD40/YVTN_repeat-like_dom_sf"/>
</dbReference>
<evidence type="ECO:0000256" key="1">
    <source>
        <dbReference type="ARBA" id="ARBA00022574"/>
    </source>
</evidence>
<dbReference type="InterPro" id="IPR001680">
    <property type="entry name" value="WD40_rpt"/>
</dbReference>
<feature type="repeat" description="WD" evidence="3">
    <location>
        <begin position="410"/>
        <end position="451"/>
    </location>
</feature>
<dbReference type="Proteomes" id="UP000178449">
    <property type="component" value="Unassembled WGS sequence"/>
</dbReference>
<proteinExistence type="predicted"/>
<evidence type="ECO:0000259" key="5">
    <source>
        <dbReference type="Pfam" id="PF23414"/>
    </source>
</evidence>
<keyword evidence="2" id="KW-0677">Repeat</keyword>
<dbReference type="PROSITE" id="PS50294">
    <property type="entry name" value="WD_REPEATS_REGION"/>
    <property type="match status" value="7"/>
</dbReference>
<feature type="compositionally biased region" description="Polar residues" evidence="4">
    <location>
        <begin position="631"/>
        <end position="642"/>
    </location>
</feature>
<feature type="repeat" description="WD" evidence="3">
    <location>
        <begin position="32"/>
        <end position="73"/>
    </location>
</feature>
<evidence type="ECO:0000256" key="3">
    <source>
        <dbReference type="PROSITE-ProRule" id="PRU00221"/>
    </source>
</evidence>
<dbReference type="PRINTS" id="PR00320">
    <property type="entry name" value="GPROTEINBRPT"/>
</dbReference>
<sequence length="958" mass="107110">MRKVFGLFIVVLLLVVVGPAWGKETFVVHQSYQAPKGKIFSGAISADGKYIVAIDKNNNIRVWQYKTGRAIKSIKTAGHEPIVAVFHPNKPLLFTGGKDKKIVIWDVSKGLRVQSLQGHEGTVETLAVSKDGEMLISGGKDKSIIIWRLDRYKIAKKIIEPSRRVTSLDYHPDNRHVAWVAGTEVKVWDTEAGLLTTSHKLHKQRVNMVRFLPIGSHIASAGFDNQVIIWDFMSKSISKRLPVHKKSVSAISFDPLGKDMLTCSLDGSMKVWNLRTDLVTDDLNLVDKPVQDCAFANDAKTVIAVFEKSYLRGWNLGETGYLSTMKSHTKPIQAIDVSKNGSIFISASIDNQIHSWKAESKIAKQSFEVPAGHKVECIRLSPDDKHFATCGNNSDIRVWSRMTGKIMYSLNGHKGKVTSLDYHPKEPLMVSVGADKQVILWDLNSKKPIFQKEVHQGQINMVRFSNSGEYFATASSDKTALLYRTFDQQLMLTLNQAQRGVRAVAFSPTGDLLATASDDRVIRIYDTGSGQMRSELKGHEFIITDIAFSPNGRALVSISKDKTIKIWDTQTGKFVRTLSGQEDQITSMAVTADGKLIAAGNQLGLINVLRLPIALFGSKAKMLEANEDVSTDVQPVTASQETLAEPEEGEEIKTERAREFSAADVLEEQDKANDNVFDPPPVISDSELVAQKQMLNTLLLEKNTCKNHEYLETTAFSVLRKKADDQVAFYALVQVYSVRQDLQMVFLMAKLGEKSVYYPDVYTFSTADNIAGFFRVWIDEVFNLSVASTGEVKLEFVDCKNDIQLMTMPQDLLKFEVPKETTTALLSGQVNIDFRVFAGLGKMPDSFRIRLYNLIELVDKGVADINAQSLASEGIPDDQQTYGYFRLVSRLLDQFNVKTDRVLFELKRNEGVWHSYATDTDKTKSLMLPTGNYYLRVDNKVKSAFTIKKGEKVETDLD</sequence>
<dbReference type="InterPro" id="IPR055442">
    <property type="entry name" value="Beta-prop_EML-like_2nd"/>
</dbReference>
<dbReference type="SMART" id="SM00320">
    <property type="entry name" value="WD40"/>
    <property type="match status" value="14"/>
</dbReference>
<dbReference type="EMBL" id="MFNE01000036">
    <property type="protein sequence ID" value="OGG94637.1"/>
    <property type="molecule type" value="Genomic_DNA"/>
</dbReference>
<dbReference type="InterPro" id="IPR020472">
    <property type="entry name" value="WD40_PAC1"/>
</dbReference>
<keyword evidence="1 3" id="KW-0853">WD repeat</keyword>
<dbReference type="PANTHER" id="PTHR19848">
    <property type="entry name" value="WD40 REPEAT PROTEIN"/>
    <property type="match status" value="1"/>
</dbReference>
<protein>
    <recommendedName>
        <fullName evidence="5">EML-like second beta-propeller domain-containing protein</fullName>
    </recommendedName>
</protein>
<feature type="repeat" description="WD" evidence="3">
    <location>
        <begin position="325"/>
        <end position="366"/>
    </location>
</feature>
<feature type="repeat" description="WD" evidence="3">
    <location>
        <begin position="494"/>
        <end position="535"/>
    </location>
</feature>
<organism evidence="6 7">
    <name type="scientific">Candidatus Lambdaproteobacteria bacterium RIFOXYD2_FULL_50_16</name>
    <dbReference type="NCBI Taxonomy" id="1817772"/>
    <lineage>
        <taxon>Bacteria</taxon>
        <taxon>Pseudomonadati</taxon>
        <taxon>Pseudomonadota</taxon>
        <taxon>Candidatus Lambdaproteobacteria</taxon>
    </lineage>
</organism>
<evidence type="ECO:0000256" key="4">
    <source>
        <dbReference type="SAM" id="MobiDB-lite"/>
    </source>
</evidence>
<dbReference type="AlphaFoldDB" id="A0A1F6G940"/>
<evidence type="ECO:0000256" key="2">
    <source>
        <dbReference type="ARBA" id="ARBA00022737"/>
    </source>
</evidence>
<dbReference type="PANTHER" id="PTHR19848:SF8">
    <property type="entry name" value="F-BOX AND WD REPEAT DOMAIN CONTAINING 7"/>
    <property type="match status" value="1"/>
</dbReference>
<dbReference type="PROSITE" id="PS50082">
    <property type="entry name" value="WD_REPEATS_2"/>
    <property type="match status" value="10"/>
</dbReference>
<dbReference type="InterPro" id="IPR019775">
    <property type="entry name" value="WD40_repeat_CS"/>
</dbReference>
<feature type="domain" description="EML-like second beta-propeller" evidence="5">
    <location>
        <begin position="418"/>
        <end position="578"/>
    </location>
</feature>
<evidence type="ECO:0000313" key="6">
    <source>
        <dbReference type="EMBL" id="OGG94637.1"/>
    </source>
</evidence>
<dbReference type="Gene3D" id="2.130.10.10">
    <property type="entry name" value="YVTN repeat-like/Quinoprotein amine dehydrogenase"/>
    <property type="match status" value="4"/>
</dbReference>
<feature type="repeat" description="WD" evidence="3">
    <location>
        <begin position="86"/>
        <end position="115"/>
    </location>
</feature>
<dbReference type="STRING" id="1817772.A2527_05485"/>
<dbReference type="SUPFAM" id="SSF50978">
    <property type="entry name" value="WD40 repeat-like"/>
    <property type="match status" value="2"/>
</dbReference>
<feature type="repeat" description="WD" evidence="3">
    <location>
        <begin position="536"/>
        <end position="577"/>
    </location>
</feature>
<comment type="caution">
    <text evidence="6">The sequence shown here is derived from an EMBL/GenBank/DDBJ whole genome shotgun (WGS) entry which is preliminary data.</text>
</comment>
<dbReference type="PROSITE" id="PS00678">
    <property type="entry name" value="WD_REPEATS_1"/>
    <property type="match status" value="4"/>
</dbReference>
<evidence type="ECO:0000313" key="7">
    <source>
        <dbReference type="Proteomes" id="UP000178449"/>
    </source>
</evidence>
<feature type="repeat" description="WD" evidence="3">
    <location>
        <begin position="375"/>
        <end position="409"/>
    </location>
</feature>
<dbReference type="Pfam" id="PF00400">
    <property type="entry name" value="WD40"/>
    <property type="match status" value="6"/>
</dbReference>
<feature type="region of interest" description="Disordered" evidence="4">
    <location>
        <begin position="631"/>
        <end position="653"/>
    </location>
</feature>
<dbReference type="InterPro" id="IPR036322">
    <property type="entry name" value="WD40_repeat_dom_sf"/>
</dbReference>
<accession>A0A1F6G940</accession>
<dbReference type="CDD" id="cd00200">
    <property type="entry name" value="WD40"/>
    <property type="match status" value="2"/>
</dbReference>
<gene>
    <name evidence="6" type="ORF">A2527_05485</name>
</gene>
<feature type="repeat" description="WD" evidence="3">
    <location>
        <begin position="116"/>
        <end position="157"/>
    </location>
</feature>
<feature type="repeat" description="WD" evidence="3">
    <location>
        <begin position="241"/>
        <end position="276"/>
    </location>
</feature>
<dbReference type="Pfam" id="PF23414">
    <property type="entry name" value="Beta-prop_EML_2"/>
    <property type="match status" value="1"/>
</dbReference>
<name>A0A1F6G940_9PROT</name>